<dbReference type="AlphaFoldDB" id="A0A4D6WMB4"/>
<evidence type="ECO:0000256" key="6">
    <source>
        <dbReference type="ARBA" id="ARBA00038088"/>
    </source>
</evidence>
<evidence type="ECO:0000256" key="7">
    <source>
        <dbReference type="ARBA" id="ARBA00040480"/>
    </source>
</evidence>
<protein>
    <recommendedName>
        <fullName evidence="7">Uncharacterized AAA domain-containing protein ycf46</fullName>
    </recommendedName>
</protein>
<dbReference type="Gene3D" id="3.40.50.300">
    <property type="entry name" value="P-loop containing nucleotide triphosphate hydrolases"/>
    <property type="match status" value="1"/>
</dbReference>
<evidence type="ECO:0000256" key="4">
    <source>
        <dbReference type="ARBA" id="ARBA00022741"/>
    </source>
</evidence>
<reference evidence="9" key="2">
    <citation type="submission" date="2019-04" db="EMBL/GenBank/DDBJ databases">
        <authorList>
            <person name="Pasella M."/>
        </authorList>
    </citation>
    <scope>NUCLEOTIDE SEQUENCE</scope>
    <source>
        <strain evidence="9">PD2956</strain>
    </source>
</reference>
<evidence type="ECO:0000256" key="2">
    <source>
        <dbReference type="ARBA" id="ARBA00022528"/>
    </source>
</evidence>
<evidence type="ECO:0000256" key="5">
    <source>
        <dbReference type="ARBA" id="ARBA00022840"/>
    </source>
</evidence>
<dbReference type="Pfam" id="PF00004">
    <property type="entry name" value="AAA"/>
    <property type="match status" value="1"/>
</dbReference>
<name>A0A4D6WMB4_9FLOR</name>
<evidence type="ECO:0000256" key="3">
    <source>
        <dbReference type="ARBA" id="ARBA00022640"/>
    </source>
</evidence>
<dbReference type="SUPFAM" id="SSF52540">
    <property type="entry name" value="P-loop containing nucleoside triphosphate hydrolases"/>
    <property type="match status" value="1"/>
</dbReference>
<dbReference type="SMART" id="SM00382">
    <property type="entry name" value="AAA"/>
    <property type="match status" value="1"/>
</dbReference>
<keyword evidence="4" id="KW-0547">Nucleotide-binding</keyword>
<evidence type="ECO:0000256" key="1">
    <source>
        <dbReference type="ARBA" id="ARBA00004229"/>
    </source>
</evidence>
<keyword evidence="2" id="KW-0150">Chloroplast</keyword>
<dbReference type="EMBL" id="MK814608">
    <property type="protein sequence ID" value="QCI03981.1"/>
    <property type="molecule type" value="Genomic_DNA"/>
</dbReference>
<reference evidence="9" key="1">
    <citation type="journal article" date="2019" name="Mol. Phylogenet. Evol.">
        <title>Morphological evolution and classification of the red algal order Ceramiales inferred using plastid phylogenomics.</title>
        <authorList>
            <person name="Diaz-Tapia P."/>
            <person name="Pasella M.M."/>
            <person name="Verbruggen H."/>
            <person name="Maggs C.A."/>
        </authorList>
    </citation>
    <scope>NUCLEOTIDE SEQUENCE</scope>
    <source>
        <strain evidence="9">PD2956</strain>
    </source>
</reference>
<dbReference type="PANTHER" id="PTHR42960:SF1">
    <property type="entry name" value="YCF46 PROTEIN"/>
    <property type="match status" value="1"/>
</dbReference>
<dbReference type="InterPro" id="IPR052381">
    <property type="entry name" value="AAA_domain_protein"/>
</dbReference>
<comment type="similarity">
    <text evidence="6">Belongs to the AAA ATPase family. Highly divergent.</text>
</comment>
<dbReference type="PANTHER" id="PTHR42960">
    <property type="entry name" value="YCF46 PROTEIN"/>
    <property type="match status" value="1"/>
</dbReference>
<organism evidence="9">
    <name type="scientific">Antithamnionella ternifolia</name>
    <dbReference type="NCBI Taxonomy" id="207919"/>
    <lineage>
        <taxon>Eukaryota</taxon>
        <taxon>Rhodophyta</taxon>
        <taxon>Florideophyceae</taxon>
        <taxon>Rhodymeniophycidae</taxon>
        <taxon>Ceramiales</taxon>
        <taxon>Ceramiaceae</taxon>
        <taxon>Antithamnionella</taxon>
    </lineage>
</organism>
<dbReference type="GO" id="GO:0005524">
    <property type="term" value="F:ATP binding"/>
    <property type="evidence" value="ECO:0007669"/>
    <property type="project" value="UniProtKB-KW"/>
</dbReference>
<comment type="subcellular location">
    <subcellularLocation>
        <location evidence="1">Plastid</location>
        <location evidence="1">Chloroplast</location>
    </subcellularLocation>
</comment>
<dbReference type="InterPro" id="IPR003593">
    <property type="entry name" value="AAA+_ATPase"/>
</dbReference>
<accession>A0A4D6WMB4</accession>
<dbReference type="Gene3D" id="1.10.8.60">
    <property type="match status" value="1"/>
</dbReference>
<keyword evidence="3 9" id="KW-0934">Plastid</keyword>
<dbReference type="InterPro" id="IPR003959">
    <property type="entry name" value="ATPase_AAA_core"/>
</dbReference>
<dbReference type="GO" id="GO:0016887">
    <property type="term" value="F:ATP hydrolysis activity"/>
    <property type="evidence" value="ECO:0007669"/>
    <property type="project" value="InterPro"/>
</dbReference>
<sequence>MNFEQEIILLLSSQSSFVYIVTDEEQRLEYIMENISQKIFKSSIYCWDFISGYTQIPNTQYKAIKNPMQALEVIEKLNSETPKLFLLKDYNNFLNDISIIRKIKNITEWLKTSNSYIIISANLVLIPENLREYINLIDLPLPNTQEIEIELNRLINIKNNKKSQYIELLKIAYKGFSINKIRQSLSQIIISGISFENSIKQIEIEKKRIIQQTDILDFYPSLYNLKDLGGFKYLKLWLKKRQYSFSKKAKNYGLPNPKGILLVGIQGTGKSLSAKAISQEWNLPLLKLDIGKIFAGIVGESEIRIRKAIDISEQCSPCILWIDEIDKAFNKNNYSSDSGTTNRVLGSFLTWLSEKESQVFIVATSNSLSNLPSEIIRKGRFDEIFFLDLPTLEERNEIFKIHLKKIRPLTWKQYNINKLSEITNEFSGAEIEQVIIEAMYNGFYENREFTTLDIIKCINQAIPLAFTDQDNINKLKSWVNSGKVKIA</sequence>
<dbReference type="InterPro" id="IPR027417">
    <property type="entry name" value="P-loop_NTPase"/>
</dbReference>
<evidence type="ECO:0000259" key="8">
    <source>
        <dbReference type="SMART" id="SM00382"/>
    </source>
</evidence>
<geneLocation type="plastid" evidence="9"/>
<dbReference type="GO" id="GO:0009507">
    <property type="term" value="C:chloroplast"/>
    <property type="evidence" value="ECO:0007669"/>
    <property type="project" value="UniProtKB-SubCell"/>
</dbReference>
<evidence type="ECO:0000313" key="9">
    <source>
        <dbReference type="EMBL" id="QCI03981.1"/>
    </source>
</evidence>
<feature type="domain" description="AAA+ ATPase" evidence="8">
    <location>
        <begin position="256"/>
        <end position="391"/>
    </location>
</feature>
<proteinExistence type="inferred from homology"/>
<keyword evidence="5" id="KW-0067">ATP-binding</keyword>
<gene>
    <name evidence="9" type="primary">ycf46</name>
</gene>
<dbReference type="CDD" id="cd19507">
    <property type="entry name" value="RecA-like_Ycf46-like"/>
    <property type="match status" value="1"/>
</dbReference>